<evidence type="ECO:0000313" key="9">
    <source>
        <dbReference type="Proteomes" id="UP000266673"/>
    </source>
</evidence>
<dbReference type="OrthoDB" id="1733332at2759"/>
<dbReference type="GO" id="GO:0005085">
    <property type="term" value="F:guanyl-nucleotide exchange factor activity"/>
    <property type="evidence" value="ECO:0007669"/>
    <property type="project" value="TreeGrafter"/>
</dbReference>
<protein>
    <recommendedName>
        <fullName evidence="7">EIF2B subunit epsilon/gamma LbH domain-containing protein</fullName>
    </recommendedName>
</protein>
<dbReference type="Gene3D" id="2.160.10.10">
    <property type="entry name" value="Hexapeptide repeat proteins"/>
    <property type="match status" value="1"/>
</dbReference>
<evidence type="ECO:0000313" key="8">
    <source>
        <dbReference type="EMBL" id="RIB03946.1"/>
    </source>
</evidence>
<gene>
    <name evidence="8" type="ORF">C2G38_2223689</name>
</gene>
<dbReference type="Proteomes" id="UP000266673">
    <property type="component" value="Unassembled WGS sequence"/>
</dbReference>
<accession>A0A397UA14</accession>
<evidence type="ECO:0000256" key="5">
    <source>
        <dbReference type="ARBA" id="ARBA00022917"/>
    </source>
</evidence>
<comment type="caution">
    <text evidence="8">The sequence shown here is derived from an EMBL/GenBank/DDBJ whole genome shotgun (WGS) entry which is preliminary data.</text>
</comment>
<comment type="similarity">
    <text evidence="2">Belongs to the eIF-2B gamma/epsilon subunits family.</text>
</comment>
<evidence type="ECO:0000256" key="3">
    <source>
        <dbReference type="ARBA" id="ARBA00022490"/>
    </source>
</evidence>
<reference evidence="8 9" key="1">
    <citation type="submission" date="2018-06" db="EMBL/GenBank/DDBJ databases">
        <title>Comparative genomics reveals the genomic features of Rhizophagus irregularis, R. cerebriforme, R. diaphanum and Gigaspora rosea, and their symbiotic lifestyle signature.</title>
        <authorList>
            <person name="Morin E."/>
            <person name="San Clemente H."/>
            <person name="Chen E.C.H."/>
            <person name="De La Providencia I."/>
            <person name="Hainaut M."/>
            <person name="Kuo A."/>
            <person name="Kohler A."/>
            <person name="Murat C."/>
            <person name="Tang N."/>
            <person name="Roy S."/>
            <person name="Loubradou J."/>
            <person name="Henrissat B."/>
            <person name="Grigoriev I.V."/>
            <person name="Corradi N."/>
            <person name="Roux C."/>
            <person name="Martin F.M."/>
        </authorList>
    </citation>
    <scope>NUCLEOTIDE SEQUENCE [LARGE SCALE GENOMIC DNA]</scope>
    <source>
        <strain evidence="8 9">DAOM 194757</strain>
    </source>
</reference>
<dbReference type="GO" id="GO:0002183">
    <property type="term" value="P:cytoplasmic translational initiation"/>
    <property type="evidence" value="ECO:0007669"/>
    <property type="project" value="TreeGrafter"/>
</dbReference>
<dbReference type="SUPFAM" id="SSF51161">
    <property type="entry name" value="Trimeric LpxA-like enzymes"/>
    <property type="match status" value="1"/>
</dbReference>
<keyword evidence="3" id="KW-0963">Cytoplasm</keyword>
<dbReference type="InterPro" id="IPR051960">
    <property type="entry name" value="eIF2B_gamma"/>
</dbReference>
<evidence type="ECO:0000259" key="7">
    <source>
        <dbReference type="Pfam" id="PF25084"/>
    </source>
</evidence>
<dbReference type="Pfam" id="PF25084">
    <property type="entry name" value="LbH_EIF2B"/>
    <property type="match status" value="1"/>
</dbReference>
<evidence type="ECO:0000256" key="1">
    <source>
        <dbReference type="ARBA" id="ARBA00004514"/>
    </source>
</evidence>
<dbReference type="PANTHER" id="PTHR45989:SF1">
    <property type="entry name" value="TRANSLATION INITIATION FACTOR EIF-2B SUBUNIT GAMMA"/>
    <property type="match status" value="1"/>
</dbReference>
<keyword evidence="5" id="KW-0648">Protein biosynthesis</keyword>
<dbReference type="EMBL" id="QKWP01002288">
    <property type="protein sequence ID" value="RIB03946.1"/>
    <property type="molecule type" value="Genomic_DNA"/>
</dbReference>
<dbReference type="InterPro" id="IPR056764">
    <property type="entry name" value="LbH_EIF2B3/5"/>
</dbReference>
<evidence type="ECO:0000256" key="4">
    <source>
        <dbReference type="ARBA" id="ARBA00022540"/>
    </source>
</evidence>
<dbReference type="GO" id="GO:0003743">
    <property type="term" value="F:translation initiation factor activity"/>
    <property type="evidence" value="ECO:0007669"/>
    <property type="project" value="TreeGrafter"/>
</dbReference>
<evidence type="ECO:0000256" key="2">
    <source>
        <dbReference type="ARBA" id="ARBA00007878"/>
    </source>
</evidence>
<dbReference type="STRING" id="44941.A0A397UA14"/>
<sequence>MNEGKLKPNLEVVKENVGTADVLRIFSEKIKAIIALFEDPKQFVGVDTNKSRIVYVASSADLEEEFLYACHYYGKINSKAQVESDSLVGDDTKIDERTSIKRSTIGIHCTIGNNVKISKSILMDNIVIEDKYVLFIAVFKIVEYDKY</sequence>
<name>A0A397UA14_9GLOM</name>
<organism evidence="8 9">
    <name type="scientific">Gigaspora rosea</name>
    <dbReference type="NCBI Taxonomy" id="44941"/>
    <lineage>
        <taxon>Eukaryota</taxon>
        <taxon>Fungi</taxon>
        <taxon>Fungi incertae sedis</taxon>
        <taxon>Mucoromycota</taxon>
        <taxon>Glomeromycotina</taxon>
        <taxon>Glomeromycetes</taxon>
        <taxon>Diversisporales</taxon>
        <taxon>Gigasporaceae</taxon>
        <taxon>Gigaspora</taxon>
    </lineage>
</organism>
<evidence type="ECO:0000256" key="6">
    <source>
        <dbReference type="ARBA" id="ARBA00046432"/>
    </source>
</evidence>
<dbReference type="AlphaFoldDB" id="A0A397UA14"/>
<feature type="domain" description="EIF2B subunit epsilon/gamma LbH" evidence="7">
    <location>
        <begin position="76"/>
        <end position="134"/>
    </location>
</feature>
<dbReference type="PANTHER" id="PTHR45989">
    <property type="entry name" value="TRANSLATION INITIATION FACTOR EIF-2B SUBUNIT GAMMA"/>
    <property type="match status" value="1"/>
</dbReference>
<keyword evidence="9" id="KW-1185">Reference proteome</keyword>
<dbReference type="GO" id="GO:0005829">
    <property type="term" value="C:cytosol"/>
    <property type="evidence" value="ECO:0007669"/>
    <property type="project" value="UniProtKB-SubCell"/>
</dbReference>
<dbReference type="InterPro" id="IPR011004">
    <property type="entry name" value="Trimer_LpxA-like_sf"/>
</dbReference>
<dbReference type="GO" id="GO:0005851">
    <property type="term" value="C:eukaryotic translation initiation factor 2B complex"/>
    <property type="evidence" value="ECO:0007669"/>
    <property type="project" value="TreeGrafter"/>
</dbReference>
<comment type="subcellular location">
    <subcellularLocation>
        <location evidence="1">Cytoplasm</location>
        <location evidence="1">Cytosol</location>
    </subcellularLocation>
</comment>
<proteinExistence type="inferred from homology"/>
<keyword evidence="4" id="KW-0396">Initiation factor</keyword>
<comment type="subunit">
    <text evidence="6">Component of the translation initiation factor 2B (eIF2B) complex which is a heterodecamer of two sets of five different subunits: alpha, beta, gamma, delta and epsilon. Subunits alpha, beta and delta comprise a regulatory subcomplex and subunits epsilon and gamma comprise a catalytic subcomplex. Within the complex, the hexameric regulatory complex resides at the center, with the two heterodimeric catalytic subcomplexes bound on opposite sides.</text>
</comment>